<dbReference type="STRING" id="1408189.CLAC_10605"/>
<accession>A0A0K2H1X2</accession>
<dbReference type="GO" id="GO:0003824">
    <property type="term" value="F:catalytic activity"/>
    <property type="evidence" value="ECO:0007669"/>
    <property type="project" value="UniProtKB-ARBA"/>
</dbReference>
<gene>
    <name evidence="2" type="ORF">CLAC_10605</name>
</gene>
<name>A0A0K2H1X2_9CORY</name>
<dbReference type="AlphaFoldDB" id="A0A0K2H1X2"/>
<proteinExistence type="predicted"/>
<evidence type="ECO:0000313" key="3">
    <source>
        <dbReference type="Proteomes" id="UP000058446"/>
    </source>
</evidence>
<dbReference type="Gene3D" id="3.40.50.1820">
    <property type="entry name" value="alpha/beta hydrolase"/>
    <property type="match status" value="1"/>
</dbReference>
<dbReference type="SUPFAM" id="SSF53474">
    <property type="entry name" value="alpha/beta-Hydrolases"/>
    <property type="match status" value="1"/>
</dbReference>
<dbReference type="InterPro" id="IPR000073">
    <property type="entry name" value="AB_hydrolase_1"/>
</dbReference>
<keyword evidence="3" id="KW-1185">Reference proteome</keyword>
<dbReference type="KEGG" id="clw:CLAC_10605"/>
<dbReference type="OrthoDB" id="4410380at2"/>
<evidence type="ECO:0000313" key="2">
    <source>
        <dbReference type="EMBL" id="ALA68045.1"/>
    </source>
</evidence>
<feature type="domain" description="AB hydrolase-1" evidence="1">
    <location>
        <begin position="33"/>
        <end position="238"/>
    </location>
</feature>
<dbReference type="Pfam" id="PF12697">
    <property type="entry name" value="Abhydrolase_6"/>
    <property type="match status" value="1"/>
</dbReference>
<dbReference type="EMBL" id="CP006841">
    <property type="protein sequence ID" value="ALA68045.1"/>
    <property type="molecule type" value="Genomic_DNA"/>
</dbReference>
<reference evidence="2 3" key="1">
    <citation type="submission" date="2013-10" db="EMBL/GenBank/DDBJ databases">
        <title>Complete genome sequence of Corynebacterium lactis DSM 45799(T), isolated from raw cow milk.</title>
        <authorList>
            <person name="Ruckert C."/>
            <person name="Albersmeier A."/>
            <person name="Lipski A."/>
            <person name="Kalinowski J."/>
        </authorList>
    </citation>
    <scope>NUCLEOTIDE SEQUENCE [LARGE SCALE GENOMIC DNA]</scope>
    <source>
        <strain evidence="2 3">RW2-5</strain>
    </source>
</reference>
<dbReference type="PATRIC" id="fig|1408189.4.peg.2135"/>
<protein>
    <recommendedName>
        <fullName evidence="1">AB hydrolase-1 domain-containing protein</fullName>
    </recommendedName>
</protein>
<dbReference type="InterPro" id="IPR029058">
    <property type="entry name" value="AB_hydrolase_fold"/>
</dbReference>
<organism evidence="2 3">
    <name type="scientific">Corynebacterium lactis RW2-5</name>
    <dbReference type="NCBI Taxonomy" id="1408189"/>
    <lineage>
        <taxon>Bacteria</taxon>
        <taxon>Bacillati</taxon>
        <taxon>Actinomycetota</taxon>
        <taxon>Actinomycetes</taxon>
        <taxon>Mycobacteriales</taxon>
        <taxon>Corynebacteriaceae</taxon>
        <taxon>Corynebacterium</taxon>
    </lineage>
</organism>
<sequence>MPKCAPLLLRLFPAQPLPPLKRCPSSPAGLPPVLLLHGTVDSPGAWAVLADALTSRGRIVFVPAYGNRGTDAVENSVAEVEEYARGLLSSSRAERLDIIGHSQGGLIAYLLALRGFPLRRVVSVSGSIGGSCTEGPLTPILRVLSWRRGTLARLLAGEAMTQQIARTGLTAPDPYDGPTPLPSPPSWVNLISGNDGVVKHWNPQAEQLLPDARTICLEERTGGRGARHWEQQADPEVVRIAVEEIMRA</sequence>
<evidence type="ECO:0000259" key="1">
    <source>
        <dbReference type="Pfam" id="PF12697"/>
    </source>
</evidence>
<dbReference type="Proteomes" id="UP000058446">
    <property type="component" value="Chromosome"/>
</dbReference>